<name>A0A485ARY1_RAOPL</name>
<evidence type="ECO:0000256" key="5">
    <source>
        <dbReference type="SAM" id="Phobius"/>
    </source>
</evidence>
<dbReference type="InterPro" id="IPR001902">
    <property type="entry name" value="SLC26A/SulP_fam"/>
</dbReference>
<dbReference type="GO" id="GO:0016020">
    <property type="term" value="C:membrane"/>
    <property type="evidence" value="ECO:0007669"/>
    <property type="project" value="UniProtKB-SubCell"/>
</dbReference>
<evidence type="ECO:0000256" key="1">
    <source>
        <dbReference type="ARBA" id="ARBA00004141"/>
    </source>
</evidence>
<protein>
    <submittedName>
        <fullName evidence="7">Sulfate transporter ychM</fullName>
    </submittedName>
</protein>
<evidence type="ECO:0000259" key="6">
    <source>
        <dbReference type="Pfam" id="PF00916"/>
    </source>
</evidence>
<dbReference type="AlphaFoldDB" id="A0A485ARY1"/>
<dbReference type="Pfam" id="PF00916">
    <property type="entry name" value="Sulfate_transp"/>
    <property type="match status" value="1"/>
</dbReference>
<keyword evidence="2 5" id="KW-0812">Transmembrane</keyword>
<evidence type="ECO:0000256" key="2">
    <source>
        <dbReference type="ARBA" id="ARBA00022692"/>
    </source>
</evidence>
<organism evidence="7 8">
    <name type="scientific">Raoultella planticola</name>
    <name type="common">Klebsiella planticola</name>
    <dbReference type="NCBI Taxonomy" id="575"/>
    <lineage>
        <taxon>Bacteria</taxon>
        <taxon>Pseudomonadati</taxon>
        <taxon>Pseudomonadota</taxon>
        <taxon>Gammaproteobacteria</taxon>
        <taxon>Enterobacterales</taxon>
        <taxon>Enterobacteriaceae</taxon>
        <taxon>Klebsiella/Raoultella group</taxon>
        <taxon>Raoultella</taxon>
    </lineage>
</organism>
<evidence type="ECO:0000313" key="8">
    <source>
        <dbReference type="Proteomes" id="UP000345637"/>
    </source>
</evidence>
<accession>A0A485ARY1</accession>
<comment type="subcellular location">
    <subcellularLocation>
        <location evidence="1">Membrane</location>
        <topology evidence="1">Multi-pass membrane protein</topology>
    </subcellularLocation>
</comment>
<keyword evidence="4 5" id="KW-0472">Membrane</keyword>
<keyword evidence="3 5" id="KW-1133">Transmembrane helix</keyword>
<proteinExistence type="predicted"/>
<dbReference type="GO" id="GO:0055085">
    <property type="term" value="P:transmembrane transport"/>
    <property type="evidence" value="ECO:0007669"/>
    <property type="project" value="InterPro"/>
</dbReference>
<dbReference type="Proteomes" id="UP000345637">
    <property type="component" value="Unassembled WGS sequence"/>
</dbReference>
<evidence type="ECO:0000256" key="3">
    <source>
        <dbReference type="ARBA" id="ARBA00022989"/>
    </source>
</evidence>
<evidence type="ECO:0000313" key="7">
    <source>
        <dbReference type="EMBL" id="VFS63380.1"/>
    </source>
</evidence>
<dbReference type="EMBL" id="CAADJE010000021">
    <property type="protein sequence ID" value="VFS63380.1"/>
    <property type="molecule type" value="Genomic_DNA"/>
</dbReference>
<feature type="transmembrane region" description="Helical" evidence="5">
    <location>
        <begin position="38"/>
        <end position="57"/>
    </location>
</feature>
<gene>
    <name evidence="7" type="primary">ychM_4</name>
    <name evidence="7" type="ORF">NCTC12998_02261</name>
</gene>
<feature type="domain" description="SLC26A/SulP transporter" evidence="6">
    <location>
        <begin position="2"/>
        <end position="104"/>
    </location>
</feature>
<sequence>MAMLGAIESLLCAVVLDGMTGTKHKANSELIGQGLGNIIAPFFGGITATAAIARSAANVRAGATSPVSAVIHALLVIMALLVLAPLLSWLPLSAMAALLLIGGVEYERGAQGGEFAALRAEGRHRGDADVHVADRTV</sequence>
<feature type="transmembrane region" description="Helical" evidence="5">
    <location>
        <begin position="69"/>
        <end position="90"/>
    </location>
</feature>
<dbReference type="InterPro" id="IPR011547">
    <property type="entry name" value="SLC26A/SulP_dom"/>
</dbReference>
<reference evidence="7 8" key="1">
    <citation type="submission" date="2019-03" db="EMBL/GenBank/DDBJ databases">
        <authorList>
            <consortium name="Pathogen Informatics"/>
        </authorList>
    </citation>
    <scope>NUCLEOTIDE SEQUENCE [LARGE SCALE GENOMIC DNA]</scope>
    <source>
        <strain evidence="7 8">NCTC12998</strain>
    </source>
</reference>
<dbReference type="PANTHER" id="PTHR11814">
    <property type="entry name" value="SULFATE TRANSPORTER"/>
    <property type="match status" value="1"/>
</dbReference>
<evidence type="ECO:0000256" key="4">
    <source>
        <dbReference type="ARBA" id="ARBA00023136"/>
    </source>
</evidence>